<dbReference type="InterPro" id="IPR029082">
    <property type="entry name" value="Imm35"/>
</dbReference>
<organism evidence="2 3">
    <name type="scientific">Chryseobacterium hagamense</name>
    <dbReference type="NCBI Taxonomy" id="395935"/>
    <lineage>
        <taxon>Bacteria</taxon>
        <taxon>Pseudomonadati</taxon>
        <taxon>Bacteroidota</taxon>
        <taxon>Flavobacteriia</taxon>
        <taxon>Flavobacteriales</taxon>
        <taxon>Weeksellaceae</taxon>
        <taxon>Chryseobacterium group</taxon>
        <taxon>Chryseobacterium</taxon>
    </lineage>
</organism>
<reference evidence="2 3" key="1">
    <citation type="submission" date="2019-07" db="EMBL/GenBank/DDBJ databases">
        <title>Whole genome shotgun sequence of Chryseobacterium hagamense NBRC 105253.</title>
        <authorList>
            <person name="Hosoyama A."/>
            <person name="Uohara A."/>
            <person name="Ohji S."/>
            <person name="Ichikawa N."/>
        </authorList>
    </citation>
    <scope>NUCLEOTIDE SEQUENCE [LARGE SCALE GENOMIC DNA]</scope>
    <source>
        <strain evidence="2 3">NBRC 105253</strain>
    </source>
</reference>
<dbReference type="Pfam" id="PF15567">
    <property type="entry name" value="Imm35"/>
    <property type="match status" value="1"/>
</dbReference>
<dbReference type="Proteomes" id="UP000321863">
    <property type="component" value="Unassembled WGS sequence"/>
</dbReference>
<accession>A0A511YSH0</accession>
<dbReference type="AlphaFoldDB" id="A0A511YSH0"/>
<proteinExistence type="predicted"/>
<sequence>MLTDQEMLAIAERYLKSRAEHFGGSDIEVVILTDLTIKKPYGNIYDYQSKEYILTGDFNKSLVGNAPFLVEKKTGRVVGFGTADFLESYVEDYENGKMTPSLDLYWYPDEDRFDYK</sequence>
<evidence type="ECO:0000259" key="1">
    <source>
        <dbReference type="Pfam" id="PF15567"/>
    </source>
</evidence>
<keyword evidence="3" id="KW-1185">Reference proteome</keyword>
<gene>
    <name evidence="2" type="primary">yrhB</name>
    <name evidence="2" type="ORF">CHA01nite_38840</name>
</gene>
<evidence type="ECO:0000313" key="2">
    <source>
        <dbReference type="EMBL" id="GEN78144.1"/>
    </source>
</evidence>
<evidence type="ECO:0000313" key="3">
    <source>
        <dbReference type="Proteomes" id="UP000321863"/>
    </source>
</evidence>
<name>A0A511YSH0_9FLAO</name>
<feature type="domain" description="Immunity protein 35" evidence="1">
    <location>
        <begin position="8"/>
        <end position="89"/>
    </location>
</feature>
<dbReference type="RefSeq" id="WP_146944579.1">
    <property type="nucleotide sequence ID" value="NZ_BJYJ01000050.1"/>
</dbReference>
<comment type="caution">
    <text evidence="2">The sequence shown here is derived from an EMBL/GenBank/DDBJ whole genome shotgun (WGS) entry which is preliminary data.</text>
</comment>
<dbReference type="OrthoDB" id="681022at2"/>
<protein>
    <recommendedName>
        <fullName evidence="1">Immunity protein 35 domain-containing protein</fullName>
    </recommendedName>
</protein>
<dbReference type="EMBL" id="BJYJ01000050">
    <property type="protein sequence ID" value="GEN78144.1"/>
    <property type="molecule type" value="Genomic_DNA"/>
</dbReference>